<evidence type="ECO:0000256" key="5">
    <source>
        <dbReference type="ARBA" id="ARBA00023004"/>
    </source>
</evidence>
<keyword evidence="2" id="KW-0479">Metal-binding</keyword>
<dbReference type="Pfam" id="PF02668">
    <property type="entry name" value="TauD"/>
    <property type="match status" value="1"/>
</dbReference>
<keyword evidence="4" id="KW-0560">Oxidoreductase</keyword>
<feature type="domain" description="TauD/TfdA-like" evidence="6">
    <location>
        <begin position="18"/>
        <end position="343"/>
    </location>
</feature>
<dbReference type="GO" id="GO:0046872">
    <property type="term" value="F:metal ion binding"/>
    <property type="evidence" value="ECO:0007669"/>
    <property type="project" value="UniProtKB-KW"/>
</dbReference>
<dbReference type="Gene3D" id="3.60.130.10">
    <property type="entry name" value="Clavaminate synthase-like"/>
    <property type="match status" value="1"/>
</dbReference>
<name>A0A382C8A2_9ZZZZ</name>
<comment type="similarity">
    <text evidence="1">Belongs to the TfdA dioxygenase family.</text>
</comment>
<sequence length="354" mass="39694">MTVSFRSIPSCPVSQPYAECCGIDLSKELSTNDIEIIRAGLLKHELLVFRNQSALTPEKEVVFNKAFGWHDPNQTEYLFGFGAPGTEHKVSGGAQLPECPEVSVLGNVVLENYYGIKKTQLIPVLGYTFSGWHADGLHDMHRGLPVLTTMYNPMKWQTRGGGQTLFTSGVKALERLDTDLIDELRECVVAYMRSPNDEYPDESRRINSGPSYMTDDGTRRVGFGADPHDASAGLRDFTLTHEHAIGGGRHPCIYRHRVTGQESLYVSPCKSVYLLDATSGEMRHDIEETVELLSKALWPSAKKGVRYEHHWKEGDFVAWLNTLTLHSATDPVDIEGSRLMHRVRLSTPIAEKYW</sequence>
<dbReference type="InterPro" id="IPR051178">
    <property type="entry name" value="TfdA_dioxygenase"/>
</dbReference>
<dbReference type="PANTHER" id="PTHR43779">
    <property type="entry name" value="DIOXYGENASE RV0097-RELATED"/>
    <property type="match status" value="1"/>
</dbReference>
<dbReference type="GO" id="GO:0051213">
    <property type="term" value="F:dioxygenase activity"/>
    <property type="evidence" value="ECO:0007669"/>
    <property type="project" value="UniProtKB-KW"/>
</dbReference>
<evidence type="ECO:0000256" key="2">
    <source>
        <dbReference type="ARBA" id="ARBA00022723"/>
    </source>
</evidence>
<dbReference type="EMBL" id="UINC01033143">
    <property type="protein sequence ID" value="SVB21951.1"/>
    <property type="molecule type" value="Genomic_DNA"/>
</dbReference>
<keyword evidence="5" id="KW-0408">Iron</keyword>
<accession>A0A382C8A2</accession>
<evidence type="ECO:0000259" key="6">
    <source>
        <dbReference type="Pfam" id="PF02668"/>
    </source>
</evidence>
<keyword evidence="3" id="KW-0223">Dioxygenase</keyword>
<dbReference type="PANTHER" id="PTHR43779:SF3">
    <property type="entry name" value="(3R)-3-[(CARBOXYMETHYL)AMINO]FATTY ACID OXYGENASE_DECARBOXYLASE"/>
    <property type="match status" value="1"/>
</dbReference>
<reference evidence="7" key="1">
    <citation type="submission" date="2018-05" db="EMBL/GenBank/DDBJ databases">
        <authorList>
            <person name="Lanie J.A."/>
            <person name="Ng W.-L."/>
            <person name="Kazmierczak K.M."/>
            <person name="Andrzejewski T.M."/>
            <person name="Davidsen T.M."/>
            <person name="Wayne K.J."/>
            <person name="Tettelin H."/>
            <person name="Glass J.I."/>
            <person name="Rusch D."/>
            <person name="Podicherti R."/>
            <person name="Tsui H.-C.T."/>
            <person name="Winkler M.E."/>
        </authorList>
    </citation>
    <scope>NUCLEOTIDE SEQUENCE</scope>
</reference>
<dbReference type="SUPFAM" id="SSF51197">
    <property type="entry name" value="Clavaminate synthase-like"/>
    <property type="match status" value="1"/>
</dbReference>
<evidence type="ECO:0000256" key="3">
    <source>
        <dbReference type="ARBA" id="ARBA00022964"/>
    </source>
</evidence>
<evidence type="ECO:0000256" key="1">
    <source>
        <dbReference type="ARBA" id="ARBA00005896"/>
    </source>
</evidence>
<protein>
    <recommendedName>
        <fullName evidence="6">TauD/TfdA-like domain-containing protein</fullName>
    </recommendedName>
</protein>
<proteinExistence type="inferred from homology"/>
<dbReference type="InterPro" id="IPR042098">
    <property type="entry name" value="TauD-like_sf"/>
</dbReference>
<gene>
    <name evidence="7" type="ORF">METZ01_LOCUS174805</name>
</gene>
<evidence type="ECO:0000313" key="7">
    <source>
        <dbReference type="EMBL" id="SVB21951.1"/>
    </source>
</evidence>
<evidence type="ECO:0000256" key="4">
    <source>
        <dbReference type="ARBA" id="ARBA00023002"/>
    </source>
</evidence>
<dbReference type="AlphaFoldDB" id="A0A382C8A2"/>
<dbReference type="InterPro" id="IPR003819">
    <property type="entry name" value="TauD/TfdA-like"/>
</dbReference>
<organism evidence="7">
    <name type="scientific">marine metagenome</name>
    <dbReference type="NCBI Taxonomy" id="408172"/>
    <lineage>
        <taxon>unclassified sequences</taxon>
        <taxon>metagenomes</taxon>
        <taxon>ecological metagenomes</taxon>
    </lineage>
</organism>